<sequence>MEKFNIYIDYADVVTDVNGVFEFTTRATDTIKAILFGPSQSGTCFVSTRLPIVGCGVTLPTGILRAPIRPVHTFAETVYGSRHVVHECNAGRSLFRF</sequence>
<feature type="non-terminal residue" evidence="1">
    <location>
        <position position="97"/>
    </location>
</feature>
<accession>A0A2P5BIK4</accession>
<dbReference type="Proteomes" id="UP000237105">
    <property type="component" value="Unassembled WGS sequence"/>
</dbReference>
<protein>
    <submittedName>
        <fullName evidence="1">Uncharacterized protein</fullName>
    </submittedName>
</protein>
<name>A0A2P5BIK4_PARAD</name>
<comment type="caution">
    <text evidence="1">The sequence shown here is derived from an EMBL/GenBank/DDBJ whole genome shotgun (WGS) entry which is preliminary data.</text>
</comment>
<dbReference type="OrthoDB" id="1743813at2759"/>
<gene>
    <name evidence="1" type="ORF">PanWU01x14_236230</name>
</gene>
<dbReference type="AlphaFoldDB" id="A0A2P5BIK4"/>
<evidence type="ECO:0000313" key="1">
    <source>
        <dbReference type="EMBL" id="PON48586.1"/>
    </source>
</evidence>
<evidence type="ECO:0000313" key="2">
    <source>
        <dbReference type="Proteomes" id="UP000237105"/>
    </source>
</evidence>
<dbReference type="EMBL" id="JXTB01000274">
    <property type="protein sequence ID" value="PON48586.1"/>
    <property type="molecule type" value="Genomic_DNA"/>
</dbReference>
<proteinExistence type="predicted"/>
<organism evidence="1 2">
    <name type="scientific">Parasponia andersonii</name>
    <name type="common">Sponia andersonii</name>
    <dbReference type="NCBI Taxonomy" id="3476"/>
    <lineage>
        <taxon>Eukaryota</taxon>
        <taxon>Viridiplantae</taxon>
        <taxon>Streptophyta</taxon>
        <taxon>Embryophyta</taxon>
        <taxon>Tracheophyta</taxon>
        <taxon>Spermatophyta</taxon>
        <taxon>Magnoliopsida</taxon>
        <taxon>eudicotyledons</taxon>
        <taxon>Gunneridae</taxon>
        <taxon>Pentapetalae</taxon>
        <taxon>rosids</taxon>
        <taxon>fabids</taxon>
        <taxon>Rosales</taxon>
        <taxon>Cannabaceae</taxon>
        <taxon>Parasponia</taxon>
    </lineage>
</organism>
<keyword evidence="2" id="KW-1185">Reference proteome</keyword>
<reference evidence="2" key="1">
    <citation type="submission" date="2016-06" db="EMBL/GenBank/DDBJ databases">
        <title>Parallel loss of symbiosis genes in relatives of nitrogen-fixing non-legume Parasponia.</title>
        <authorList>
            <person name="Van Velzen R."/>
            <person name="Holmer R."/>
            <person name="Bu F."/>
            <person name="Rutten L."/>
            <person name="Van Zeijl A."/>
            <person name="Liu W."/>
            <person name="Santuari L."/>
            <person name="Cao Q."/>
            <person name="Sharma T."/>
            <person name="Shen D."/>
            <person name="Roswanjaya Y."/>
            <person name="Wardhani T."/>
            <person name="Kalhor M.S."/>
            <person name="Jansen J."/>
            <person name="Van den Hoogen J."/>
            <person name="Gungor B."/>
            <person name="Hartog M."/>
            <person name="Hontelez J."/>
            <person name="Verver J."/>
            <person name="Yang W.-C."/>
            <person name="Schijlen E."/>
            <person name="Repin R."/>
            <person name="Schilthuizen M."/>
            <person name="Schranz E."/>
            <person name="Heidstra R."/>
            <person name="Miyata K."/>
            <person name="Fedorova E."/>
            <person name="Kohlen W."/>
            <person name="Bisseling T."/>
            <person name="Smit S."/>
            <person name="Geurts R."/>
        </authorList>
    </citation>
    <scope>NUCLEOTIDE SEQUENCE [LARGE SCALE GENOMIC DNA]</scope>
    <source>
        <strain evidence="2">cv. WU1-14</strain>
    </source>
</reference>